<name>A0A3P3QMW2_9GAMM</name>
<evidence type="ECO:0000256" key="3">
    <source>
        <dbReference type="ARBA" id="ARBA00038412"/>
    </source>
</evidence>
<dbReference type="EMBL" id="RRCF01000001">
    <property type="protein sequence ID" value="RRJ22577.1"/>
    <property type="molecule type" value="Genomic_DNA"/>
</dbReference>
<sequence>MPAKPPRPCRQPFCPNKTVEAHGYCEQHKDKAVHWQNNRHSEKRTRGRKWQATRERILRRDNGLCQPCLLADRLTPATQVDHIQPLSDGGTDTDANLQAICKPCHDAKTRQEAERGRQR</sequence>
<dbReference type="AlphaFoldDB" id="A0A3P3QMW2"/>
<evidence type="ECO:0000256" key="1">
    <source>
        <dbReference type="ARBA" id="ARBA00022722"/>
    </source>
</evidence>
<dbReference type="Pfam" id="PF01844">
    <property type="entry name" value="HNH"/>
    <property type="match status" value="1"/>
</dbReference>
<dbReference type="GO" id="GO:0004519">
    <property type="term" value="F:endonuclease activity"/>
    <property type="evidence" value="ECO:0007669"/>
    <property type="project" value="UniProtKB-KW"/>
</dbReference>
<evidence type="ECO:0000256" key="2">
    <source>
        <dbReference type="ARBA" id="ARBA00022801"/>
    </source>
</evidence>
<protein>
    <recommendedName>
        <fullName evidence="4">Putative HNH nuclease YajD</fullName>
    </recommendedName>
</protein>
<dbReference type="InterPro" id="IPR002711">
    <property type="entry name" value="HNH"/>
</dbReference>
<dbReference type="SMART" id="SM00507">
    <property type="entry name" value="HNHc"/>
    <property type="match status" value="1"/>
</dbReference>
<feature type="domain" description="HNH nuclease" evidence="5">
    <location>
        <begin position="52"/>
        <end position="106"/>
    </location>
</feature>
<comment type="similarity">
    <text evidence="3">Belongs to the HNH nuclease family.</text>
</comment>
<dbReference type="InterPro" id="IPR003615">
    <property type="entry name" value="HNH_nuc"/>
</dbReference>
<evidence type="ECO:0000256" key="4">
    <source>
        <dbReference type="ARBA" id="ARBA00040194"/>
    </source>
</evidence>
<dbReference type="GO" id="GO:0008270">
    <property type="term" value="F:zinc ion binding"/>
    <property type="evidence" value="ECO:0007669"/>
    <property type="project" value="InterPro"/>
</dbReference>
<organism evidence="6 7">
    <name type="scientific">Rheinheimera mesophila</name>
    <dbReference type="NCBI Taxonomy" id="1547515"/>
    <lineage>
        <taxon>Bacteria</taxon>
        <taxon>Pseudomonadati</taxon>
        <taxon>Pseudomonadota</taxon>
        <taxon>Gammaproteobacteria</taxon>
        <taxon>Chromatiales</taxon>
        <taxon>Chromatiaceae</taxon>
        <taxon>Rheinheimera</taxon>
    </lineage>
</organism>
<dbReference type="PANTHER" id="PTHR41286">
    <property type="entry name" value="HNH NUCLEASE YAJD-RELATED"/>
    <property type="match status" value="1"/>
</dbReference>
<evidence type="ECO:0000313" key="6">
    <source>
        <dbReference type="EMBL" id="RRJ22577.1"/>
    </source>
</evidence>
<dbReference type="Gene3D" id="1.10.30.50">
    <property type="match status" value="1"/>
</dbReference>
<dbReference type="PANTHER" id="PTHR41286:SF1">
    <property type="entry name" value="HNH NUCLEASE YAJD-RELATED"/>
    <property type="match status" value="1"/>
</dbReference>
<accession>A0A3P3QMW2</accession>
<reference evidence="6 7" key="1">
    <citation type="submission" date="2018-11" db="EMBL/GenBank/DDBJ databases">
        <title>Draft genome analysis of Rheinheimera mesophila isolated from an industrial waste site.</title>
        <authorList>
            <person name="Yu Q."/>
            <person name="Qi Y."/>
            <person name="Zhang H."/>
            <person name="Lu Y."/>
            <person name="Pu J."/>
        </authorList>
    </citation>
    <scope>NUCLEOTIDE SEQUENCE [LARGE SCALE GENOMIC DNA]</scope>
    <source>
        <strain evidence="6 7">IITR13</strain>
    </source>
</reference>
<dbReference type="CDD" id="cd00085">
    <property type="entry name" value="HNHc"/>
    <property type="match status" value="1"/>
</dbReference>
<keyword evidence="1" id="KW-0540">Nuclease</keyword>
<keyword evidence="6" id="KW-0255">Endonuclease</keyword>
<dbReference type="GO" id="GO:0003676">
    <property type="term" value="F:nucleic acid binding"/>
    <property type="evidence" value="ECO:0007669"/>
    <property type="project" value="InterPro"/>
</dbReference>
<dbReference type="OrthoDB" id="9802901at2"/>
<dbReference type="GO" id="GO:0016787">
    <property type="term" value="F:hydrolase activity"/>
    <property type="evidence" value="ECO:0007669"/>
    <property type="project" value="UniProtKB-KW"/>
</dbReference>
<comment type="caution">
    <text evidence="6">The sequence shown here is derived from an EMBL/GenBank/DDBJ whole genome shotgun (WGS) entry which is preliminary data.</text>
</comment>
<gene>
    <name evidence="6" type="ORF">EIK76_00380</name>
</gene>
<keyword evidence="7" id="KW-1185">Reference proteome</keyword>
<evidence type="ECO:0000313" key="7">
    <source>
        <dbReference type="Proteomes" id="UP000276260"/>
    </source>
</evidence>
<dbReference type="GO" id="GO:0005829">
    <property type="term" value="C:cytosol"/>
    <property type="evidence" value="ECO:0007669"/>
    <property type="project" value="TreeGrafter"/>
</dbReference>
<dbReference type="Proteomes" id="UP000276260">
    <property type="component" value="Unassembled WGS sequence"/>
</dbReference>
<evidence type="ECO:0000259" key="5">
    <source>
        <dbReference type="SMART" id="SM00507"/>
    </source>
</evidence>
<proteinExistence type="inferred from homology"/>
<keyword evidence="2" id="KW-0378">Hydrolase</keyword>
<dbReference type="RefSeq" id="WP_046521138.1">
    <property type="nucleotide sequence ID" value="NZ_LAVS01000090.1"/>
</dbReference>